<comment type="caution">
    <text evidence="1">The sequence shown here is derived from an EMBL/GenBank/DDBJ whole genome shotgun (WGS) entry which is preliminary data.</text>
</comment>
<dbReference type="InterPro" id="IPR009078">
    <property type="entry name" value="Ferritin-like_SF"/>
</dbReference>
<name>A0A2H0W1R3_9BACT</name>
<accession>A0A2H0W1R3</accession>
<protein>
    <recommendedName>
        <fullName evidence="3">Rubrerythrin diiron-binding domain-containing protein</fullName>
    </recommendedName>
</protein>
<evidence type="ECO:0000313" key="2">
    <source>
        <dbReference type="Proteomes" id="UP000230935"/>
    </source>
</evidence>
<dbReference type="Gene3D" id="1.20.5.420">
    <property type="entry name" value="Immunoglobulin FC, subunit C"/>
    <property type="match status" value="1"/>
</dbReference>
<sequence>MPRRTIRQTDRAIKAEEDLISCYAEMAKKAKDPKVKSVIRDMMLMEEMNEVLLKAISQDIR</sequence>
<dbReference type="Proteomes" id="UP000230935">
    <property type="component" value="Unassembled WGS sequence"/>
</dbReference>
<evidence type="ECO:0008006" key="3">
    <source>
        <dbReference type="Google" id="ProtNLM"/>
    </source>
</evidence>
<dbReference type="EMBL" id="PEZZ01000015">
    <property type="protein sequence ID" value="PIS05237.1"/>
    <property type="molecule type" value="Genomic_DNA"/>
</dbReference>
<evidence type="ECO:0000313" key="1">
    <source>
        <dbReference type="EMBL" id="PIS05237.1"/>
    </source>
</evidence>
<dbReference type="SUPFAM" id="SSF47240">
    <property type="entry name" value="Ferritin-like"/>
    <property type="match status" value="1"/>
</dbReference>
<organism evidence="1 2">
    <name type="scientific">Candidatus Buchananbacteria bacterium CG10_big_fil_rev_8_21_14_0_10_42_9</name>
    <dbReference type="NCBI Taxonomy" id="1974526"/>
    <lineage>
        <taxon>Bacteria</taxon>
        <taxon>Candidatus Buchananiibacteriota</taxon>
    </lineage>
</organism>
<gene>
    <name evidence="1" type="ORF">COT81_02125</name>
</gene>
<dbReference type="AlphaFoldDB" id="A0A2H0W1R3"/>
<proteinExistence type="predicted"/>
<reference evidence="2" key="1">
    <citation type="submission" date="2017-09" db="EMBL/GenBank/DDBJ databases">
        <title>Depth-based differentiation of microbial function through sediment-hosted aquifers and enrichment of novel symbionts in the deep terrestrial subsurface.</title>
        <authorList>
            <person name="Probst A.J."/>
            <person name="Ladd B."/>
            <person name="Jarett J.K."/>
            <person name="Geller-Mcgrath D.E."/>
            <person name="Sieber C.M.K."/>
            <person name="Emerson J.B."/>
            <person name="Anantharaman K."/>
            <person name="Thomas B.C."/>
            <person name="Malmstrom R."/>
            <person name="Stieglmeier M."/>
            <person name="Klingl A."/>
            <person name="Woyke T."/>
            <person name="Ryan C.M."/>
            <person name="Banfield J.F."/>
        </authorList>
    </citation>
    <scope>NUCLEOTIDE SEQUENCE [LARGE SCALE GENOMIC DNA]</scope>
</reference>